<dbReference type="Gene3D" id="3.30.870.10">
    <property type="entry name" value="Endonuclease Chain A"/>
    <property type="match status" value="2"/>
</dbReference>
<feature type="domain" description="Phospholipase D-like" evidence="7">
    <location>
        <begin position="293"/>
        <end position="434"/>
    </location>
</feature>
<comment type="caution">
    <text evidence="8">The sequence shown here is derived from an EMBL/GenBank/DDBJ whole genome shotgun (WGS) entry which is preliminary data.</text>
</comment>
<dbReference type="InterPro" id="IPR051406">
    <property type="entry name" value="PLD_domain"/>
</dbReference>
<dbReference type="Pfam" id="PF13091">
    <property type="entry name" value="PLDc_2"/>
    <property type="match status" value="1"/>
</dbReference>
<evidence type="ECO:0000259" key="7">
    <source>
        <dbReference type="Pfam" id="PF13091"/>
    </source>
</evidence>
<accession>A0ABW0YKD5</accession>
<comment type="catalytic activity">
    <reaction evidence="1">
        <text>a 1,2-diacyl-sn-glycero-3-phosphocholine + H2O = a 1,2-diacyl-sn-glycero-3-phosphate + choline + H(+)</text>
        <dbReference type="Rhea" id="RHEA:14445"/>
        <dbReference type="ChEBI" id="CHEBI:15354"/>
        <dbReference type="ChEBI" id="CHEBI:15377"/>
        <dbReference type="ChEBI" id="CHEBI:15378"/>
        <dbReference type="ChEBI" id="CHEBI:57643"/>
        <dbReference type="ChEBI" id="CHEBI:58608"/>
        <dbReference type="EC" id="3.1.4.4"/>
    </reaction>
</comment>
<evidence type="ECO:0000256" key="5">
    <source>
        <dbReference type="ARBA" id="ARBA00022963"/>
    </source>
</evidence>
<name>A0ABW0YKD5_9BACI</name>
<dbReference type="PANTHER" id="PTHR43856">
    <property type="entry name" value="CARDIOLIPIN HYDROLASE"/>
    <property type="match status" value="1"/>
</dbReference>
<reference evidence="9" key="1">
    <citation type="journal article" date="2019" name="Int. J. Syst. Evol. Microbiol.">
        <title>The Global Catalogue of Microorganisms (GCM) 10K type strain sequencing project: providing services to taxonomists for standard genome sequencing and annotation.</title>
        <authorList>
            <consortium name="The Broad Institute Genomics Platform"/>
            <consortium name="The Broad Institute Genome Sequencing Center for Infectious Disease"/>
            <person name="Wu L."/>
            <person name="Ma J."/>
        </authorList>
    </citation>
    <scope>NUCLEOTIDE SEQUENCE [LARGE SCALE GENOMIC DNA]</scope>
    <source>
        <strain evidence="9">CECT 7184</strain>
    </source>
</reference>
<evidence type="ECO:0000256" key="6">
    <source>
        <dbReference type="ARBA" id="ARBA00023098"/>
    </source>
</evidence>
<evidence type="ECO:0000256" key="2">
    <source>
        <dbReference type="ARBA" id="ARBA00008664"/>
    </source>
</evidence>
<dbReference type="InterPro" id="IPR025202">
    <property type="entry name" value="PLD-like_dom"/>
</dbReference>
<evidence type="ECO:0000313" key="9">
    <source>
        <dbReference type="Proteomes" id="UP001596142"/>
    </source>
</evidence>
<comment type="similarity">
    <text evidence="2">Belongs to the phospholipase D family.</text>
</comment>
<keyword evidence="6" id="KW-0443">Lipid metabolism</keyword>
<dbReference type="EMBL" id="JBHSOZ010000003">
    <property type="protein sequence ID" value="MFC5712591.1"/>
    <property type="molecule type" value="Genomic_DNA"/>
</dbReference>
<dbReference type="RefSeq" id="WP_385939790.1">
    <property type="nucleotide sequence ID" value="NZ_JBHSOZ010000003.1"/>
</dbReference>
<evidence type="ECO:0000256" key="1">
    <source>
        <dbReference type="ARBA" id="ARBA00000798"/>
    </source>
</evidence>
<dbReference type="SUPFAM" id="SSF56024">
    <property type="entry name" value="Phospholipase D/nuclease"/>
    <property type="match status" value="2"/>
</dbReference>
<keyword evidence="5" id="KW-0442">Lipid degradation</keyword>
<gene>
    <name evidence="8" type="ORF">ACFPU1_07345</name>
</gene>
<dbReference type="CDD" id="cd09130">
    <property type="entry name" value="PLDc_unchar2_2"/>
    <property type="match status" value="1"/>
</dbReference>
<dbReference type="CDD" id="cd09129">
    <property type="entry name" value="PLDc_unchar2_1"/>
    <property type="match status" value="1"/>
</dbReference>
<evidence type="ECO:0000256" key="3">
    <source>
        <dbReference type="ARBA" id="ARBA00012027"/>
    </source>
</evidence>
<proteinExistence type="inferred from homology"/>
<dbReference type="PANTHER" id="PTHR43856:SF1">
    <property type="entry name" value="MITOCHONDRIAL CARDIOLIPIN HYDROLASE"/>
    <property type="match status" value="1"/>
</dbReference>
<protein>
    <recommendedName>
        <fullName evidence="3">phospholipase D</fullName>
        <ecNumber evidence="3">3.1.4.4</ecNumber>
    </recommendedName>
</protein>
<keyword evidence="9" id="KW-1185">Reference proteome</keyword>
<dbReference type="Proteomes" id="UP001596142">
    <property type="component" value="Unassembled WGS sequence"/>
</dbReference>
<keyword evidence="4" id="KW-0378">Hydrolase</keyword>
<evidence type="ECO:0000313" key="8">
    <source>
        <dbReference type="EMBL" id="MFC5712591.1"/>
    </source>
</evidence>
<sequence length="470" mass="54623">MTKLLKKLFWLIPLAVMVYGIYKPLPKGLSYRGKIHNDSAIRFHYNLRYDTEQQSHWETPLYDKVCSMIEEAEEFIVCDLFLFNDYYKEKLKFPPLADQLTEELIRKKQDKPQMRILFITDPVNTVYGFHESPHIERLKEHGVEVVITKLELLRDSNPLFSGFWRSYIRWLGVRGQGWLPHPVSSVHPQLTLRAYLYMFNIKANHRKVILTEKEGLITSANPHDASAYHANIGYSFRGRMIQDILESEKAVVDYCGVHELPVWKPGSSSPVKERESSVQVLTEGQIWKDTLKIIEDAQPGDELLIATLYLSERKMIRQLVNAARRGVKIKIIFDQNMEAFGQSKIGLPNVPVAEELKNRTADKIKIRWYETKGEQFHPKMLILKRGEQAIIIAGSANFTRRNLKNLNLESNVKIQGNVSNEAIKDSIAFFNRLWDNEDGLHTAAYETYKSSSRFLKFIYRIQKLLKLSTY</sequence>
<organism evidence="8 9">
    <name type="scientific">Thalassorhabdus alkalitolerans</name>
    <dbReference type="NCBI Taxonomy" id="2282697"/>
    <lineage>
        <taxon>Bacteria</taxon>
        <taxon>Bacillati</taxon>
        <taxon>Bacillota</taxon>
        <taxon>Bacilli</taxon>
        <taxon>Bacillales</taxon>
        <taxon>Bacillaceae</taxon>
        <taxon>Thalassorhabdus</taxon>
    </lineage>
</organism>
<dbReference type="EC" id="3.1.4.4" evidence="3"/>
<evidence type="ECO:0000256" key="4">
    <source>
        <dbReference type="ARBA" id="ARBA00022801"/>
    </source>
</evidence>